<dbReference type="GeneID" id="35426075"/>
<dbReference type="InterPro" id="IPR036047">
    <property type="entry name" value="F-box-like_dom_sf"/>
</dbReference>
<feature type="region of interest" description="Disordered" evidence="1">
    <location>
        <begin position="344"/>
        <end position="368"/>
    </location>
</feature>
<dbReference type="RefSeq" id="XP_023457552.2">
    <property type="nucleotide sequence ID" value="XM_023594938.2"/>
</dbReference>
<dbReference type="SMART" id="SM00256">
    <property type="entry name" value="FBOX"/>
    <property type="match status" value="1"/>
</dbReference>
<dbReference type="Gene3D" id="1.20.1280.50">
    <property type="match status" value="1"/>
</dbReference>
<accession>A0ABZ0NIM1</accession>
<name>A0ABZ0NIM1_CERBT</name>
<sequence>MTNSEKRRKRKAARQEPGKPPAKQVKFKEYFINMLAPELQLAVLSYLSVKDIQRCRRVNRYMRDLIDNPANQVICAAPSIAQARKKFDEFIKSHIEYDVDAVDEDGNPCGFLNALVAYTKSHGICQSHCELHVLQLEDFAAHWIERWQLSQEVSEENRCSAVMSAAAGLHALHMLREGLHHSQFGQIRVGKLEYILGRHITHELFGVSGEQCSSALFQKIAAGAFEGTRCHERGESLGCVGCRSPSKFKLVGMLSQLETSHYLSAKANEDVDEYITDMRNGARLHGHALATVRAALEERKREEASWTEVLRKEQPQFRNPWRSLAGVQDSTDGVESYLAQPAMVQGPSMSTHGGANGDDVLPQDSPSNQGDEVGALLFELFELPKLPGNLEFAYYGRSRRLVSLMKEVMQGEKKLTPLRKAAILDSIIIW</sequence>
<feature type="domain" description="F-box" evidence="2">
    <location>
        <begin position="35"/>
        <end position="75"/>
    </location>
</feature>
<dbReference type="Proteomes" id="UP001302367">
    <property type="component" value="Chromosome 3"/>
</dbReference>
<evidence type="ECO:0000256" key="1">
    <source>
        <dbReference type="SAM" id="MobiDB-lite"/>
    </source>
</evidence>
<proteinExistence type="predicted"/>
<dbReference type="EMBL" id="CP134186">
    <property type="protein sequence ID" value="WPA99385.1"/>
    <property type="molecule type" value="Genomic_DNA"/>
</dbReference>
<dbReference type="InterPro" id="IPR001810">
    <property type="entry name" value="F-box_dom"/>
</dbReference>
<protein>
    <recommendedName>
        <fullName evidence="2">F-box domain-containing protein</fullName>
    </recommendedName>
</protein>
<reference evidence="3 4" key="1">
    <citation type="submission" date="2023-09" db="EMBL/GenBank/DDBJ databases">
        <title>Complete-Gapless Cercospora beticola genome.</title>
        <authorList>
            <person name="Wyatt N.A."/>
            <person name="Spanner R.E."/>
            <person name="Bolton M.D."/>
        </authorList>
    </citation>
    <scope>NUCLEOTIDE SEQUENCE [LARGE SCALE GENOMIC DNA]</scope>
    <source>
        <strain evidence="3">Cb09-40</strain>
    </source>
</reference>
<evidence type="ECO:0000313" key="3">
    <source>
        <dbReference type="EMBL" id="WPA99385.1"/>
    </source>
</evidence>
<feature type="region of interest" description="Disordered" evidence="1">
    <location>
        <begin position="1"/>
        <end position="21"/>
    </location>
</feature>
<feature type="compositionally biased region" description="Basic residues" evidence="1">
    <location>
        <begin position="1"/>
        <end position="12"/>
    </location>
</feature>
<organism evidence="3 4">
    <name type="scientific">Cercospora beticola</name>
    <name type="common">Sugarbeet leaf spot fungus</name>
    <dbReference type="NCBI Taxonomy" id="122368"/>
    <lineage>
        <taxon>Eukaryota</taxon>
        <taxon>Fungi</taxon>
        <taxon>Dikarya</taxon>
        <taxon>Ascomycota</taxon>
        <taxon>Pezizomycotina</taxon>
        <taxon>Dothideomycetes</taxon>
        <taxon>Dothideomycetidae</taxon>
        <taxon>Mycosphaerellales</taxon>
        <taxon>Mycosphaerellaceae</taxon>
        <taxon>Cercospora</taxon>
    </lineage>
</organism>
<evidence type="ECO:0000259" key="2">
    <source>
        <dbReference type="SMART" id="SM00256"/>
    </source>
</evidence>
<keyword evidence="4" id="KW-1185">Reference proteome</keyword>
<dbReference type="CDD" id="cd09917">
    <property type="entry name" value="F-box_SF"/>
    <property type="match status" value="1"/>
</dbReference>
<evidence type="ECO:0000313" key="4">
    <source>
        <dbReference type="Proteomes" id="UP001302367"/>
    </source>
</evidence>
<gene>
    <name evidence="3" type="ORF">RHO25_004002</name>
</gene>
<dbReference type="SUPFAM" id="SSF81383">
    <property type="entry name" value="F-box domain"/>
    <property type="match status" value="1"/>
</dbReference>
<dbReference type="Pfam" id="PF12937">
    <property type="entry name" value="F-box-like"/>
    <property type="match status" value="1"/>
</dbReference>